<reference evidence="1" key="2">
    <citation type="submission" date="2023-01" db="EMBL/GenBank/DDBJ databases">
        <authorList>
            <person name="Petersen C."/>
        </authorList>
    </citation>
    <scope>NUCLEOTIDE SEQUENCE</scope>
    <source>
        <strain evidence="1">IBT 15450</strain>
    </source>
</reference>
<dbReference type="PANTHER" id="PTHR38111:SF6">
    <property type="entry name" value="FINGER DOMAIN PROTEIN, PUTATIVE (AFU_ORTHOLOGUE AFUA_8G01940)-RELATED"/>
    <property type="match status" value="1"/>
</dbReference>
<dbReference type="InterPro" id="IPR053178">
    <property type="entry name" value="Osmoadaptation_assoc"/>
</dbReference>
<accession>A0AAD6NAW3</accession>
<comment type="caution">
    <text evidence="1">The sequence shown here is derived from an EMBL/GenBank/DDBJ whole genome shotgun (WGS) entry which is preliminary data.</text>
</comment>
<dbReference type="PANTHER" id="PTHR38111">
    <property type="entry name" value="ZN(2)-C6 FUNGAL-TYPE DOMAIN-CONTAINING PROTEIN-RELATED"/>
    <property type="match status" value="1"/>
</dbReference>
<keyword evidence="2" id="KW-1185">Reference proteome</keyword>
<protein>
    <submittedName>
        <fullName evidence="1">Uncharacterized protein</fullName>
    </submittedName>
</protein>
<dbReference type="EMBL" id="JAQJZL010000003">
    <property type="protein sequence ID" value="KAJ6047344.1"/>
    <property type="molecule type" value="Genomic_DNA"/>
</dbReference>
<dbReference type="AlphaFoldDB" id="A0AAD6NAW3"/>
<dbReference type="Proteomes" id="UP001219568">
    <property type="component" value="Unassembled WGS sequence"/>
</dbReference>
<proteinExistence type="predicted"/>
<evidence type="ECO:0000313" key="2">
    <source>
        <dbReference type="Proteomes" id="UP001219568"/>
    </source>
</evidence>
<organism evidence="1 2">
    <name type="scientific">Penicillium canescens</name>
    <dbReference type="NCBI Taxonomy" id="5083"/>
    <lineage>
        <taxon>Eukaryota</taxon>
        <taxon>Fungi</taxon>
        <taxon>Dikarya</taxon>
        <taxon>Ascomycota</taxon>
        <taxon>Pezizomycotina</taxon>
        <taxon>Eurotiomycetes</taxon>
        <taxon>Eurotiomycetidae</taxon>
        <taxon>Eurotiales</taxon>
        <taxon>Aspergillaceae</taxon>
        <taxon>Penicillium</taxon>
    </lineage>
</organism>
<sequence>MDEAIVPNLVAGVLDQRQREGFCAFVDDVFPGIYYGYSNRVEVNWFDVARNQRETGKPLDWVLRSIGTWQLGKAHNDPRQMLASREMYGRALQHLIHAIKTPSLVCTDATLGAAILVGIYEMINATEPKSWLTHSRGISHLFRLRGPRAHTCGLGRTLLLSFRGFLVFEALARSEPCFLEGEEWRSILPETLENEERRGKSSPLSALIEYAFNEIAQCPGFLVKCKMLVASPQATSTERECLIREIATCQNTLRGLESQMLAGIKAKHASSEVSCRPFFGAVPDPKADKLANFSHKGIQSAIALLQQLLVVLVSDRTRQKEATPWLTLGTTNSEWETDIDPNEMATLAQNKTMLHQTGPQLPGSSEASPDCIAMSMGLTK</sequence>
<gene>
    <name evidence="1" type="ORF">N7460_003491</name>
</gene>
<evidence type="ECO:0000313" key="1">
    <source>
        <dbReference type="EMBL" id="KAJ6047344.1"/>
    </source>
</evidence>
<name>A0AAD6NAW3_PENCN</name>
<reference evidence="1" key="1">
    <citation type="journal article" date="2023" name="IMA Fungus">
        <title>Comparative genomic study of the Penicillium genus elucidates a diverse pangenome and 15 lateral gene transfer events.</title>
        <authorList>
            <person name="Petersen C."/>
            <person name="Sorensen T."/>
            <person name="Nielsen M.R."/>
            <person name="Sondergaard T.E."/>
            <person name="Sorensen J.L."/>
            <person name="Fitzpatrick D.A."/>
            <person name="Frisvad J.C."/>
            <person name="Nielsen K.L."/>
        </authorList>
    </citation>
    <scope>NUCLEOTIDE SEQUENCE</scope>
    <source>
        <strain evidence="1">IBT 15450</strain>
    </source>
</reference>
<dbReference type="InterPro" id="IPR021858">
    <property type="entry name" value="Fun_TF"/>
</dbReference>
<dbReference type="Pfam" id="PF11951">
    <property type="entry name" value="Fungal_trans_2"/>
    <property type="match status" value="1"/>
</dbReference>